<sequence length="90" mass="10262">MSTFFCRFLSDGQCICPLQDLEIIDLLIDLGDCRFCPAKSQILSTIYTLLSQSFVTLPKPIESSIVVLDEFGEDDAEEWPERDWPPFLAQ</sequence>
<organism evidence="1 2">
    <name type="scientific">Candidatus Buchananbacteria bacterium RIFCSPHIGHO2_02_FULL_38_8</name>
    <dbReference type="NCBI Taxonomy" id="1797538"/>
    <lineage>
        <taxon>Bacteria</taxon>
        <taxon>Candidatus Buchananiibacteriota</taxon>
    </lineage>
</organism>
<protein>
    <submittedName>
        <fullName evidence="1">Uncharacterized protein</fullName>
    </submittedName>
</protein>
<evidence type="ECO:0000313" key="1">
    <source>
        <dbReference type="EMBL" id="OGY46826.1"/>
    </source>
</evidence>
<gene>
    <name evidence="1" type="ORF">A3J62_00285</name>
</gene>
<name>A0A1G1Y4R2_9BACT</name>
<reference evidence="1 2" key="1">
    <citation type="journal article" date="2016" name="Nat. Commun.">
        <title>Thousands of microbial genomes shed light on interconnected biogeochemical processes in an aquifer system.</title>
        <authorList>
            <person name="Anantharaman K."/>
            <person name="Brown C.T."/>
            <person name="Hug L.A."/>
            <person name="Sharon I."/>
            <person name="Castelle C.J."/>
            <person name="Probst A.J."/>
            <person name="Thomas B.C."/>
            <person name="Singh A."/>
            <person name="Wilkins M.J."/>
            <person name="Karaoz U."/>
            <person name="Brodie E.L."/>
            <person name="Williams K.H."/>
            <person name="Hubbard S.S."/>
            <person name="Banfield J.F."/>
        </authorList>
    </citation>
    <scope>NUCLEOTIDE SEQUENCE [LARGE SCALE GENOMIC DNA]</scope>
</reference>
<dbReference type="Proteomes" id="UP000178747">
    <property type="component" value="Unassembled WGS sequence"/>
</dbReference>
<evidence type="ECO:0000313" key="2">
    <source>
        <dbReference type="Proteomes" id="UP000178747"/>
    </source>
</evidence>
<accession>A0A1G1Y4R2</accession>
<proteinExistence type="predicted"/>
<comment type="caution">
    <text evidence="1">The sequence shown here is derived from an EMBL/GenBank/DDBJ whole genome shotgun (WGS) entry which is preliminary data.</text>
</comment>
<dbReference type="EMBL" id="MHIH01000068">
    <property type="protein sequence ID" value="OGY46826.1"/>
    <property type="molecule type" value="Genomic_DNA"/>
</dbReference>
<dbReference type="AlphaFoldDB" id="A0A1G1Y4R2"/>